<feature type="compositionally biased region" description="Polar residues" evidence="1">
    <location>
        <begin position="190"/>
        <end position="208"/>
    </location>
</feature>
<sequence length="382" mass="42066">MHSIHTIIDYQTTSSRTSPVLSGFPSLDNAHDIIYHPVRPNETRRGCFVQTAEDRHHSPIPEGPNRMTCIALSAVAAGVSSAANTYSQAVIYREISAHSKTSQSTVASPKRPENGVEPSHSTFDNAPNDQHSTMMEPNDIDRSVSAPTNSIPDSNPDQKVETLQGEAQSLESDIPSTLTSQNQEYAVNMDASSQHVDQQSQTHTSTESKIPDSGAHQKTIYQGDLEVRIRSRGADIGSGATEYSSSYDQQQQYPRDLGVRFFNQGRESSFMPIGSAQSLLELEPGAKNHKIWFSSAVTGQCLAVDIQKLRDNPRRLSDGIECAARIIQVPKAYEDSLERISDLPTDLFLFGALDEPSTRIHIRGRRIIDKLFEGWFASSALP</sequence>
<feature type="region of interest" description="Disordered" evidence="1">
    <location>
        <begin position="190"/>
        <end position="222"/>
    </location>
</feature>
<gene>
    <name evidence="2" type="ORF">FHETE_7170</name>
</gene>
<proteinExistence type="predicted"/>
<organism evidence="2 3">
    <name type="scientific">Fusarium heterosporum</name>
    <dbReference type="NCBI Taxonomy" id="42747"/>
    <lineage>
        <taxon>Eukaryota</taxon>
        <taxon>Fungi</taxon>
        <taxon>Dikarya</taxon>
        <taxon>Ascomycota</taxon>
        <taxon>Pezizomycotina</taxon>
        <taxon>Sordariomycetes</taxon>
        <taxon>Hypocreomycetidae</taxon>
        <taxon>Hypocreales</taxon>
        <taxon>Nectriaceae</taxon>
        <taxon>Fusarium</taxon>
        <taxon>Fusarium heterosporum species complex</taxon>
    </lineage>
</organism>
<accession>A0A8H5T6Z7</accession>
<feature type="compositionally biased region" description="Polar residues" evidence="1">
    <location>
        <begin position="165"/>
        <end position="177"/>
    </location>
</feature>
<feature type="compositionally biased region" description="Polar residues" evidence="1">
    <location>
        <begin position="119"/>
        <end position="135"/>
    </location>
</feature>
<name>A0A8H5T6Z7_FUSHE</name>
<comment type="caution">
    <text evidence="2">The sequence shown here is derived from an EMBL/GenBank/DDBJ whole genome shotgun (WGS) entry which is preliminary data.</text>
</comment>
<evidence type="ECO:0000313" key="3">
    <source>
        <dbReference type="Proteomes" id="UP000567885"/>
    </source>
</evidence>
<feature type="compositionally biased region" description="Polar residues" evidence="1">
    <location>
        <begin position="98"/>
        <end position="107"/>
    </location>
</feature>
<evidence type="ECO:0000256" key="1">
    <source>
        <dbReference type="SAM" id="MobiDB-lite"/>
    </source>
</evidence>
<dbReference type="Proteomes" id="UP000567885">
    <property type="component" value="Unassembled WGS sequence"/>
</dbReference>
<feature type="region of interest" description="Disordered" evidence="1">
    <location>
        <begin position="98"/>
        <end position="177"/>
    </location>
</feature>
<evidence type="ECO:0000313" key="2">
    <source>
        <dbReference type="EMBL" id="KAF5664287.1"/>
    </source>
</evidence>
<protein>
    <submittedName>
        <fullName evidence="2">Uncharacterized protein</fullName>
    </submittedName>
</protein>
<feature type="compositionally biased region" description="Polar residues" evidence="1">
    <location>
        <begin position="145"/>
        <end position="157"/>
    </location>
</feature>
<dbReference type="AlphaFoldDB" id="A0A8H5T6Z7"/>
<dbReference type="OrthoDB" id="3004402at2759"/>
<dbReference type="EMBL" id="JAAGWQ010000135">
    <property type="protein sequence ID" value="KAF5664287.1"/>
    <property type="molecule type" value="Genomic_DNA"/>
</dbReference>
<keyword evidence="3" id="KW-1185">Reference proteome</keyword>
<reference evidence="2 3" key="1">
    <citation type="submission" date="2020-05" db="EMBL/GenBank/DDBJ databases">
        <title>Identification and distribution of gene clusters putatively required for synthesis of sphingolipid metabolism inhibitors in phylogenetically diverse species of the filamentous fungus Fusarium.</title>
        <authorList>
            <person name="Kim H.-S."/>
            <person name="Busman M."/>
            <person name="Brown D.W."/>
            <person name="Divon H."/>
            <person name="Uhlig S."/>
            <person name="Proctor R.H."/>
        </authorList>
    </citation>
    <scope>NUCLEOTIDE SEQUENCE [LARGE SCALE GENOMIC DNA]</scope>
    <source>
        <strain evidence="2 3">NRRL 20693</strain>
    </source>
</reference>